<comment type="similarity">
    <text evidence="7">Belongs to the protein kinase superfamily. STE Ser/Thr protein kinase family. MAP kinase kinase subfamily.</text>
</comment>
<evidence type="ECO:0000256" key="2">
    <source>
        <dbReference type="ARBA" id="ARBA00022553"/>
    </source>
</evidence>
<evidence type="ECO:0000256" key="6">
    <source>
        <dbReference type="ARBA" id="ARBA00022840"/>
    </source>
</evidence>
<dbReference type="STRING" id="568069.A0A1J1IV25"/>
<dbReference type="Gene3D" id="3.30.200.20">
    <property type="entry name" value="Phosphorylase Kinase, domain 1"/>
    <property type="match status" value="1"/>
</dbReference>
<dbReference type="InterPro" id="IPR011009">
    <property type="entry name" value="Kinase-like_dom_sf"/>
</dbReference>
<evidence type="ECO:0000313" key="14">
    <source>
        <dbReference type="Proteomes" id="UP000183832"/>
    </source>
</evidence>
<evidence type="ECO:0000256" key="1">
    <source>
        <dbReference type="ARBA" id="ARBA00022527"/>
    </source>
</evidence>
<keyword evidence="1 10" id="KW-0723">Serine/threonine-protein kinase</keyword>
<dbReference type="GO" id="GO:0005524">
    <property type="term" value="F:ATP binding"/>
    <property type="evidence" value="ECO:0007669"/>
    <property type="project" value="UniProtKB-UniRule"/>
</dbReference>
<evidence type="ECO:0000256" key="4">
    <source>
        <dbReference type="ARBA" id="ARBA00022741"/>
    </source>
</evidence>
<keyword evidence="14" id="KW-1185">Reference proteome</keyword>
<dbReference type="GO" id="GO:0004708">
    <property type="term" value="F:MAP kinase kinase activity"/>
    <property type="evidence" value="ECO:0007669"/>
    <property type="project" value="UniProtKB-EC"/>
</dbReference>
<dbReference type="CDD" id="cd06617">
    <property type="entry name" value="PKc_MKK3_6"/>
    <property type="match status" value="1"/>
</dbReference>
<evidence type="ECO:0000256" key="10">
    <source>
        <dbReference type="RuleBase" id="RU000304"/>
    </source>
</evidence>
<keyword evidence="5" id="KW-0418">Kinase</keyword>
<dbReference type="OrthoDB" id="10252354at2759"/>
<evidence type="ECO:0000256" key="5">
    <source>
        <dbReference type="ARBA" id="ARBA00022777"/>
    </source>
</evidence>
<dbReference type="FunFam" id="1.10.510.10:FF:000158">
    <property type="entry name" value="Dual specificity mitogen-activated protein kinase kinase 6"/>
    <property type="match status" value="1"/>
</dbReference>
<evidence type="ECO:0000256" key="7">
    <source>
        <dbReference type="ARBA" id="ARBA00038035"/>
    </source>
</evidence>
<proteinExistence type="inferred from homology"/>
<evidence type="ECO:0000256" key="8">
    <source>
        <dbReference type="ARBA" id="ARBA00038999"/>
    </source>
</evidence>
<dbReference type="EMBL" id="CVRI01000061">
    <property type="protein sequence ID" value="CRL04061.1"/>
    <property type="molecule type" value="Genomic_DNA"/>
</dbReference>
<dbReference type="PROSITE" id="PS50011">
    <property type="entry name" value="PROTEIN_KINASE_DOM"/>
    <property type="match status" value="1"/>
</dbReference>
<dbReference type="Proteomes" id="UP000183832">
    <property type="component" value="Unassembled WGS sequence"/>
</dbReference>
<feature type="region of interest" description="Disordered" evidence="11">
    <location>
        <begin position="1"/>
        <end position="21"/>
    </location>
</feature>
<dbReference type="PROSITE" id="PS00107">
    <property type="entry name" value="PROTEIN_KINASE_ATP"/>
    <property type="match status" value="1"/>
</dbReference>
<dbReference type="FunFam" id="3.30.200.20:FF:000576">
    <property type="entry name" value="CBN-SEK-1 protein"/>
    <property type="match status" value="1"/>
</dbReference>
<dbReference type="Pfam" id="PF00069">
    <property type="entry name" value="Pkinase"/>
    <property type="match status" value="1"/>
</dbReference>
<feature type="binding site" evidence="9">
    <location>
        <position position="80"/>
    </location>
    <ligand>
        <name>ATP</name>
        <dbReference type="ChEBI" id="CHEBI:30616"/>
    </ligand>
</feature>
<dbReference type="GO" id="GO:0051403">
    <property type="term" value="P:stress-activated MAPK cascade"/>
    <property type="evidence" value="ECO:0007669"/>
    <property type="project" value="TreeGrafter"/>
</dbReference>
<dbReference type="InterPro" id="IPR008271">
    <property type="entry name" value="Ser/Thr_kinase_AS"/>
</dbReference>
<keyword evidence="2" id="KW-0597">Phosphoprotein</keyword>
<dbReference type="PANTHER" id="PTHR48013:SF11">
    <property type="entry name" value="LICORNE"/>
    <property type="match status" value="1"/>
</dbReference>
<evidence type="ECO:0000313" key="13">
    <source>
        <dbReference type="EMBL" id="CRL04061.1"/>
    </source>
</evidence>
<dbReference type="InterPro" id="IPR000719">
    <property type="entry name" value="Prot_kinase_dom"/>
</dbReference>
<sequence length="335" mass="37967">MSRRPRPSLPKIGLQEAAQPPIQALAPPRNLDTRATITIEDKTFEVQADDLEKIADLGRGAYGVVEKMRHIRTGTVMAVKRITATVNTQEQKRLLMDLDISMRSSDCPFTVHFYGALFREGDVWICMEVMECSLDKFYPIVFKDERKMPEDFLGKIAVAVVKALHYLHSALKVIHRDVKPSNILINRRGEVKMCDFGISGYLVDSVAKTIDAGCKPYMAPERIDPQGTGVSNYDIRSDVWSLGISMIEMATGKFPYATWRSPFEQLKQVVTEDSPSLPTGEFSESFEKLISVCLQKDVNRRPNYEQLLTNDFIVEHTKKETDVTKFVEEILALKK</sequence>
<feature type="domain" description="Protein kinase" evidence="12">
    <location>
        <begin position="51"/>
        <end position="313"/>
    </location>
</feature>
<dbReference type="AlphaFoldDB" id="A0A1J1IV25"/>
<evidence type="ECO:0000256" key="3">
    <source>
        <dbReference type="ARBA" id="ARBA00022679"/>
    </source>
</evidence>
<evidence type="ECO:0000259" key="12">
    <source>
        <dbReference type="PROSITE" id="PS50011"/>
    </source>
</evidence>
<keyword evidence="6 9" id="KW-0067">ATP-binding</keyword>
<accession>A0A1J1IV25</accession>
<keyword evidence="3" id="KW-0808">Transferase</keyword>
<dbReference type="Gene3D" id="1.10.510.10">
    <property type="entry name" value="Transferase(Phosphotransferase) domain 1"/>
    <property type="match status" value="1"/>
</dbReference>
<dbReference type="GO" id="GO:0004674">
    <property type="term" value="F:protein serine/threonine kinase activity"/>
    <property type="evidence" value="ECO:0007669"/>
    <property type="project" value="UniProtKB-KW"/>
</dbReference>
<dbReference type="PIRSF" id="PIRSF000654">
    <property type="entry name" value="Integrin-linked_kinase"/>
    <property type="match status" value="1"/>
</dbReference>
<dbReference type="PANTHER" id="PTHR48013">
    <property type="entry name" value="DUAL SPECIFICITY MITOGEN-ACTIVATED PROTEIN KINASE KINASE 5-RELATED"/>
    <property type="match status" value="1"/>
</dbReference>
<dbReference type="InterPro" id="IPR017441">
    <property type="entry name" value="Protein_kinase_ATP_BS"/>
</dbReference>
<dbReference type="SMART" id="SM00220">
    <property type="entry name" value="S_TKc"/>
    <property type="match status" value="1"/>
</dbReference>
<dbReference type="SUPFAM" id="SSF56112">
    <property type="entry name" value="Protein kinase-like (PK-like)"/>
    <property type="match status" value="1"/>
</dbReference>
<organism evidence="13 14">
    <name type="scientific">Clunio marinus</name>
    <dbReference type="NCBI Taxonomy" id="568069"/>
    <lineage>
        <taxon>Eukaryota</taxon>
        <taxon>Metazoa</taxon>
        <taxon>Ecdysozoa</taxon>
        <taxon>Arthropoda</taxon>
        <taxon>Hexapoda</taxon>
        <taxon>Insecta</taxon>
        <taxon>Pterygota</taxon>
        <taxon>Neoptera</taxon>
        <taxon>Endopterygota</taxon>
        <taxon>Diptera</taxon>
        <taxon>Nematocera</taxon>
        <taxon>Chironomoidea</taxon>
        <taxon>Chironomidae</taxon>
        <taxon>Clunio</taxon>
    </lineage>
</organism>
<dbReference type="PROSITE" id="PS00108">
    <property type="entry name" value="PROTEIN_KINASE_ST"/>
    <property type="match status" value="1"/>
</dbReference>
<gene>
    <name evidence="13" type="ORF">CLUMA_CG017174</name>
</gene>
<name>A0A1J1IV25_9DIPT</name>
<protein>
    <recommendedName>
        <fullName evidence="8">mitogen-activated protein kinase kinase</fullName>
        <ecNumber evidence="8">2.7.12.2</ecNumber>
    </recommendedName>
</protein>
<dbReference type="EC" id="2.7.12.2" evidence="8"/>
<evidence type="ECO:0000256" key="9">
    <source>
        <dbReference type="PROSITE-ProRule" id="PRU10141"/>
    </source>
</evidence>
<keyword evidence="4 9" id="KW-0547">Nucleotide-binding</keyword>
<evidence type="ECO:0000256" key="11">
    <source>
        <dbReference type="SAM" id="MobiDB-lite"/>
    </source>
</evidence>
<reference evidence="13 14" key="1">
    <citation type="submission" date="2015-04" db="EMBL/GenBank/DDBJ databases">
        <authorList>
            <person name="Syromyatnikov M.Y."/>
            <person name="Popov V.N."/>
        </authorList>
    </citation>
    <scope>NUCLEOTIDE SEQUENCE [LARGE SCALE GENOMIC DNA]</scope>
</reference>